<dbReference type="GO" id="GO:0034220">
    <property type="term" value="P:monoatomic ion transmembrane transport"/>
    <property type="evidence" value="ECO:0007669"/>
    <property type="project" value="UniProtKB-KW"/>
</dbReference>
<evidence type="ECO:0000256" key="11">
    <source>
        <dbReference type="ARBA" id="ARBA00023303"/>
    </source>
</evidence>
<organism evidence="13">
    <name type="scientific">Aceria tosichella</name>
    <name type="common">wheat curl mite</name>
    <dbReference type="NCBI Taxonomy" id="561515"/>
    <lineage>
        <taxon>Eukaryota</taxon>
        <taxon>Metazoa</taxon>
        <taxon>Ecdysozoa</taxon>
        <taxon>Arthropoda</taxon>
        <taxon>Chelicerata</taxon>
        <taxon>Arachnida</taxon>
        <taxon>Acari</taxon>
        <taxon>Acariformes</taxon>
        <taxon>Trombidiformes</taxon>
        <taxon>Prostigmata</taxon>
        <taxon>Eupodina</taxon>
        <taxon>Eriophyoidea</taxon>
        <taxon>Eriophyidae</taxon>
        <taxon>Eriophyinae</taxon>
        <taxon>Aceriini</taxon>
        <taxon>Aceria</taxon>
    </lineage>
</organism>
<comment type="subcellular location">
    <subcellularLocation>
        <location evidence="1">Cell junction</location>
        <location evidence="1">Gap junction</location>
    </subcellularLocation>
    <subcellularLocation>
        <location evidence="2 12">Cell membrane</location>
        <topology evidence="2 12">Multi-pass membrane protein</topology>
    </subcellularLocation>
</comment>
<dbReference type="Pfam" id="PF00876">
    <property type="entry name" value="Innexin"/>
    <property type="match status" value="1"/>
</dbReference>
<dbReference type="PANTHER" id="PTHR11893:SF41">
    <property type="entry name" value="INNEXIN INX2"/>
    <property type="match status" value="1"/>
</dbReference>
<keyword evidence="8 12" id="KW-1133">Transmembrane helix</keyword>
<evidence type="ECO:0000256" key="4">
    <source>
        <dbReference type="ARBA" id="ARBA00022475"/>
    </source>
</evidence>
<feature type="transmembrane region" description="Helical" evidence="12">
    <location>
        <begin position="265"/>
        <end position="288"/>
    </location>
</feature>
<evidence type="ECO:0000256" key="6">
    <source>
        <dbReference type="ARBA" id="ARBA00022868"/>
    </source>
</evidence>
<comment type="similarity">
    <text evidence="12">Belongs to the pannexin family.</text>
</comment>
<dbReference type="PRINTS" id="PR01262">
    <property type="entry name" value="INNEXIN"/>
</dbReference>
<reference evidence="13" key="1">
    <citation type="submission" date="2018-10" db="EMBL/GenBank/DDBJ databases">
        <title>Transcriptome assembly of Aceria tosichella (Wheat curl mite) Type 2.</title>
        <authorList>
            <person name="Scully E.D."/>
            <person name="Geib S.M."/>
            <person name="Palmer N.A."/>
            <person name="Gupta A.K."/>
            <person name="Sarath G."/>
            <person name="Tatineni S."/>
        </authorList>
    </citation>
    <scope>NUCLEOTIDE SEQUENCE</scope>
    <source>
        <strain evidence="13">LincolnNE</strain>
    </source>
</reference>
<dbReference type="GO" id="GO:0005886">
    <property type="term" value="C:plasma membrane"/>
    <property type="evidence" value="ECO:0007669"/>
    <property type="project" value="UniProtKB-SubCell"/>
</dbReference>
<evidence type="ECO:0000256" key="12">
    <source>
        <dbReference type="RuleBase" id="RU010713"/>
    </source>
</evidence>
<name>A0A6G1SHY8_9ACAR</name>
<evidence type="ECO:0000313" key="13">
    <source>
        <dbReference type="EMBL" id="MDE50095.1"/>
    </source>
</evidence>
<comment type="function">
    <text evidence="12">Structural component of the gap junctions.</text>
</comment>
<dbReference type="GO" id="GO:0005243">
    <property type="term" value="F:gap junction channel activity"/>
    <property type="evidence" value="ECO:0007669"/>
    <property type="project" value="TreeGrafter"/>
</dbReference>
<proteinExistence type="inferred from homology"/>
<protein>
    <recommendedName>
        <fullName evidence="12">Innexin</fullName>
    </recommendedName>
</protein>
<dbReference type="GO" id="GO:0005921">
    <property type="term" value="C:gap junction"/>
    <property type="evidence" value="ECO:0007669"/>
    <property type="project" value="UniProtKB-SubCell"/>
</dbReference>
<keyword evidence="4" id="KW-1003">Cell membrane</keyword>
<keyword evidence="10 12" id="KW-0472">Membrane</keyword>
<keyword evidence="11 12" id="KW-0407">Ion channel</keyword>
<dbReference type="EMBL" id="GGYP01005324">
    <property type="protein sequence ID" value="MDE50095.1"/>
    <property type="molecule type" value="Transcribed_RNA"/>
</dbReference>
<evidence type="ECO:0000256" key="7">
    <source>
        <dbReference type="ARBA" id="ARBA00022949"/>
    </source>
</evidence>
<sequence length="370" mass="43591">MDRLFGSLRGFIKIDHIVTDSFVFRLHHKFTVAILIGASLLVTSRQYFGDPIDCISRDDIPPNLLDTYCWIHATFSVVDSWNKTVGVDVPYPGVSKYTPGEERVYHKYYQWVCFVLFFQAACFYAPRYIWKIFEGNRLRTILLGLDCPILTDAHKRREVLIKYFRNNMGAHKVYYSSYVVCEALAFLNVILQMYLIDSFLGGEFSTYGTKVLAFTDWDDSVRFDPMIRVFPRLTKCTFHRYGSSGDVQKHDAMCILPINIINEKIYIFLWFWFYFLGIVTFFSCIWRLSTYFFRKPRLLIFQHRAKFCSKQELVQVFDLLPVGDWYLIDLLAKNMDAIHFRDFISELNDHLRKDYYHSSSDTSNVFGNNA</sequence>
<feature type="transmembrane region" description="Helical" evidence="12">
    <location>
        <begin position="173"/>
        <end position="196"/>
    </location>
</feature>
<feature type="transmembrane region" description="Helical" evidence="12">
    <location>
        <begin position="30"/>
        <end position="48"/>
    </location>
</feature>
<evidence type="ECO:0000256" key="1">
    <source>
        <dbReference type="ARBA" id="ARBA00004610"/>
    </source>
</evidence>
<evidence type="ECO:0000256" key="5">
    <source>
        <dbReference type="ARBA" id="ARBA00022692"/>
    </source>
</evidence>
<keyword evidence="6" id="KW-0303">Gap junction</keyword>
<evidence type="ECO:0000256" key="10">
    <source>
        <dbReference type="ARBA" id="ARBA00023136"/>
    </source>
</evidence>
<keyword evidence="9 12" id="KW-0406">Ion transport</keyword>
<evidence type="ECO:0000256" key="8">
    <source>
        <dbReference type="ARBA" id="ARBA00022989"/>
    </source>
</evidence>
<evidence type="ECO:0000256" key="9">
    <source>
        <dbReference type="ARBA" id="ARBA00023065"/>
    </source>
</evidence>
<gene>
    <name evidence="13" type="primary">inx2_5</name>
    <name evidence="12" type="synonym">inx</name>
    <name evidence="13" type="ORF">g.7631</name>
</gene>
<feature type="transmembrane region" description="Helical" evidence="12">
    <location>
        <begin position="108"/>
        <end position="130"/>
    </location>
</feature>
<evidence type="ECO:0000256" key="2">
    <source>
        <dbReference type="ARBA" id="ARBA00004651"/>
    </source>
</evidence>
<keyword evidence="7" id="KW-0965">Cell junction</keyword>
<dbReference type="PROSITE" id="PS51013">
    <property type="entry name" value="PANNEXIN"/>
    <property type="match status" value="1"/>
</dbReference>
<dbReference type="GO" id="GO:0007602">
    <property type="term" value="P:phototransduction"/>
    <property type="evidence" value="ECO:0007669"/>
    <property type="project" value="TreeGrafter"/>
</dbReference>
<evidence type="ECO:0000256" key="3">
    <source>
        <dbReference type="ARBA" id="ARBA00022448"/>
    </source>
</evidence>
<dbReference type="InterPro" id="IPR000990">
    <property type="entry name" value="Innexin"/>
</dbReference>
<keyword evidence="3 12" id="KW-0813">Transport</keyword>
<keyword evidence="5 12" id="KW-0812">Transmembrane</keyword>
<dbReference type="PANTHER" id="PTHR11893">
    <property type="entry name" value="INNEXIN"/>
    <property type="match status" value="1"/>
</dbReference>
<accession>A0A6G1SHY8</accession>
<dbReference type="AlphaFoldDB" id="A0A6G1SHY8"/>